<feature type="domain" description="Histone deacetylase" evidence="5">
    <location>
        <begin position="19"/>
        <end position="306"/>
    </location>
</feature>
<name>A0A7C4ZGI2_9DEIN</name>
<evidence type="ECO:0000313" key="6">
    <source>
        <dbReference type="EMBL" id="HGY08979.1"/>
    </source>
</evidence>
<dbReference type="AlphaFoldDB" id="A0A7C4ZGI2"/>
<dbReference type="PANTHER" id="PTHR10625">
    <property type="entry name" value="HISTONE DEACETYLASE HDAC1-RELATED"/>
    <property type="match status" value="1"/>
</dbReference>
<dbReference type="PANTHER" id="PTHR10625:SF10">
    <property type="entry name" value="HISTONE DEACETYLASE HDAC1"/>
    <property type="match status" value="1"/>
</dbReference>
<evidence type="ECO:0000256" key="1">
    <source>
        <dbReference type="ARBA" id="ARBA00005101"/>
    </source>
</evidence>
<evidence type="ECO:0000259" key="5">
    <source>
        <dbReference type="Pfam" id="PF00850"/>
    </source>
</evidence>
<organism evidence="6">
    <name type="scientific">Oceanithermus profundus</name>
    <dbReference type="NCBI Taxonomy" id="187137"/>
    <lineage>
        <taxon>Bacteria</taxon>
        <taxon>Thermotogati</taxon>
        <taxon>Deinococcota</taxon>
        <taxon>Deinococci</taxon>
        <taxon>Thermales</taxon>
        <taxon>Thermaceae</taxon>
        <taxon>Oceanithermus</taxon>
    </lineage>
</organism>
<dbReference type="InterPro" id="IPR000286">
    <property type="entry name" value="HDACs"/>
</dbReference>
<dbReference type="EMBL" id="DRPZ01000075">
    <property type="protein sequence ID" value="HGY08979.1"/>
    <property type="molecule type" value="Genomic_DNA"/>
</dbReference>
<comment type="similarity">
    <text evidence="2">Belongs to the histone deacetylase family.</text>
</comment>
<dbReference type="SUPFAM" id="SSF52768">
    <property type="entry name" value="Arginase/deacetylase"/>
    <property type="match status" value="1"/>
</dbReference>
<dbReference type="InterPro" id="IPR037138">
    <property type="entry name" value="His_deacetylse_dom_sf"/>
</dbReference>
<dbReference type="InterPro" id="IPR023696">
    <property type="entry name" value="Ureohydrolase_dom_sf"/>
</dbReference>
<dbReference type="GO" id="GO:0045150">
    <property type="term" value="P:acetoin catabolic process"/>
    <property type="evidence" value="ECO:0007669"/>
    <property type="project" value="UniProtKB-UniPathway"/>
</dbReference>
<dbReference type="InterPro" id="IPR003085">
    <property type="entry name" value="AcuC"/>
</dbReference>
<dbReference type="PRINTS" id="PR01270">
    <property type="entry name" value="HDASUPER"/>
</dbReference>
<dbReference type="Pfam" id="PF00850">
    <property type="entry name" value="Hist_deacetyl"/>
    <property type="match status" value="1"/>
</dbReference>
<dbReference type="GO" id="GO:0004407">
    <property type="term" value="F:histone deacetylase activity"/>
    <property type="evidence" value="ECO:0007669"/>
    <property type="project" value="TreeGrafter"/>
</dbReference>
<sequence>MVQVVYRPEYLTYDFGPDHPFSPLRLAMLSELLQELDPGFKPRAPEQATRDDVLRVHAERYVRRVEDASHGQPPPDLAEYGLGAGDTPAFAGMDAAARWLVGGSLAAARMVSEGEARRVLQLGGGLHHAQFDRASGFCVYNDLAVAIHHLLEAGMRVLYVDVDVHHGDGVQWLFYKDPRVLTLSLHESGRYLFPGTGGVYEIGQGGGTGYSWNLPLEPYTGDACYQEVFARVFDRALAWFRPDVILLQAGADAHFLDPLADLVFTTHAYERVFRSVLEGAERYTEGRIVVTLGGGYSFDAAVRVWALLYFLIQGRTPPQRLPEAWRLRWETRLQRPLAAELHDVQLPPEVPRRPEIARYNESNALRLLEVVRKYLNPS</sequence>
<accession>A0A7C4ZGI2</accession>
<evidence type="ECO:0000256" key="2">
    <source>
        <dbReference type="ARBA" id="ARBA00005947"/>
    </source>
</evidence>
<dbReference type="Proteomes" id="UP000885759">
    <property type="component" value="Unassembled WGS sequence"/>
</dbReference>
<dbReference type="InterPro" id="IPR023801">
    <property type="entry name" value="His_deacetylse_dom"/>
</dbReference>
<comment type="caution">
    <text evidence="6">The sequence shown here is derived from an EMBL/GenBank/DDBJ whole genome shotgun (WGS) entry which is preliminary data.</text>
</comment>
<dbReference type="GO" id="GO:0040029">
    <property type="term" value="P:epigenetic regulation of gene expression"/>
    <property type="evidence" value="ECO:0007669"/>
    <property type="project" value="TreeGrafter"/>
</dbReference>
<gene>
    <name evidence="6" type="ORF">ENK37_02840</name>
</gene>
<dbReference type="UniPathway" id="UPA00040"/>
<proteinExistence type="inferred from homology"/>
<reference evidence="6" key="1">
    <citation type="journal article" date="2020" name="mSystems">
        <title>Genome- and Community-Level Interaction Insights into Carbon Utilization and Element Cycling Functions of Hydrothermarchaeota in Hydrothermal Sediment.</title>
        <authorList>
            <person name="Zhou Z."/>
            <person name="Liu Y."/>
            <person name="Xu W."/>
            <person name="Pan J."/>
            <person name="Luo Z.H."/>
            <person name="Li M."/>
        </authorList>
    </citation>
    <scope>NUCLEOTIDE SEQUENCE [LARGE SCALE GENOMIC DNA]</scope>
    <source>
        <strain evidence="6">HyVt-570</strain>
    </source>
</reference>
<comment type="pathway">
    <text evidence="1">Ketone degradation; acetoin degradation.</text>
</comment>
<evidence type="ECO:0000256" key="3">
    <source>
        <dbReference type="ARBA" id="ARBA00020218"/>
    </source>
</evidence>
<evidence type="ECO:0000256" key="4">
    <source>
        <dbReference type="ARBA" id="ARBA00022627"/>
    </source>
</evidence>
<dbReference type="PRINTS" id="PR01272">
    <property type="entry name" value="ACUCPROTEIN"/>
</dbReference>
<keyword evidence="4" id="KW-0006">Acetoin catabolism</keyword>
<dbReference type="CDD" id="cd09994">
    <property type="entry name" value="HDAC_AcuC_like"/>
    <property type="match status" value="1"/>
</dbReference>
<dbReference type="Gene3D" id="3.40.800.20">
    <property type="entry name" value="Histone deacetylase domain"/>
    <property type="match status" value="1"/>
</dbReference>
<protein>
    <recommendedName>
        <fullName evidence="3">Acetoin utilization protein AcuC</fullName>
    </recommendedName>
</protein>